<dbReference type="GO" id="GO:0030388">
    <property type="term" value="P:fructose 1,6-bisphosphate metabolic process"/>
    <property type="evidence" value="ECO:0007669"/>
    <property type="project" value="TreeGrafter"/>
</dbReference>
<feature type="binding site" evidence="9">
    <location>
        <begin position="96"/>
        <end position="98"/>
    </location>
    <ligand>
        <name>substrate</name>
    </ligand>
</feature>
<dbReference type="GO" id="GO:0006094">
    <property type="term" value="P:gluconeogenesis"/>
    <property type="evidence" value="ECO:0007669"/>
    <property type="project" value="InterPro"/>
</dbReference>
<dbReference type="PANTHER" id="PTHR30447">
    <property type="entry name" value="FRUCTOSE-1,6-BISPHOSPHATASE CLASS 2"/>
    <property type="match status" value="1"/>
</dbReference>
<feature type="binding site" evidence="9">
    <location>
        <begin position="195"/>
        <end position="197"/>
    </location>
    <ligand>
        <name>substrate</name>
    </ligand>
</feature>
<keyword evidence="6 7" id="KW-0119">Carbohydrate metabolism</keyword>
<evidence type="ECO:0000256" key="3">
    <source>
        <dbReference type="ARBA" id="ARBA00022723"/>
    </source>
</evidence>
<dbReference type="GO" id="GO:0030145">
    <property type="term" value="F:manganese ion binding"/>
    <property type="evidence" value="ECO:0007669"/>
    <property type="project" value="UniProtKB-ARBA"/>
</dbReference>
<dbReference type="PIRSF" id="PIRSF004532">
    <property type="entry name" value="GlpX"/>
    <property type="match status" value="1"/>
</dbReference>
<dbReference type="CDD" id="cd01516">
    <property type="entry name" value="FBPase_glpX"/>
    <property type="match status" value="1"/>
</dbReference>
<sequence length="332" mass="35913">MLMAKPFRLTGRNLGLELVRVTEAAAIASDHWTGYGNKIEADGAAVKAMREAFDNVAINGTVAIGEGEMDQAPMLYIGEKVGCGGPEFDIAVDPLEGTNLCARSLPNALTVIALAEKGQFLHAPDVYMEKIAVGPDVPENVVDIDASITTNLRELAKAKGKSPSDLTLCALERDRHEEMIAKARETGARVRLLSDGDVAAVIATCLPLSGVDLYAGSGGAPEGVLAAAAVRCMKGHMQARLLFENDQQLQRAKIMMKDQDPKRRLELCDLANGHVFFCATGVTPGYLLEGVENLDTGYRRTHSVVMRSETGTIRYIRAYHHVATKRLQTNFF</sequence>
<feature type="binding site" evidence="8">
    <location>
        <position position="66"/>
    </location>
    <ligand>
        <name>Mn(2+)</name>
        <dbReference type="ChEBI" id="CHEBI:29035"/>
        <label>1</label>
    </ligand>
</feature>
<reference evidence="10 11" key="1">
    <citation type="submission" date="2020-01" db="EMBL/GenBank/DDBJ databases">
        <title>Genome sequencing of strain KACC 21507.</title>
        <authorList>
            <person name="Heo J."/>
            <person name="Kim S.-J."/>
            <person name="Kim J.-S."/>
            <person name="Hong S.-B."/>
            <person name="Kwon S.-W."/>
        </authorList>
    </citation>
    <scope>NUCLEOTIDE SEQUENCE [LARGE SCALE GENOMIC DNA]</scope>
    <source>
        <strain evidence="10 11">KACC 21507</strain>
    </source>
</reference>
<name>A0A6P1NBS1_9PROT</name>
<dbReference type="EMBL" id="CP047652">
    <property type="protein sequence ID" value="QHI96125.1"/>
    <property type="molecule type" value="Genomic_DNA"/>
</dbReference>
<evidence type="ECO:0000256" key="9">
    <source>
        <dbReference type="PIRSR" id="PIRSR004532-2"/>
    </source>
</evidence>
<comment type="similarity">
    <text evidence="2 7">Belongs to the FBPase class 2 family.</text>
</comment>
<evidence type="ECO:0000256" key="5">
    <source>
        <dbReference type="ARBA" id="ARBA00023211"/>
    </source>
</evidence>
<evidence type="ECO:0000256" key="4">
    <source>
        <dbReference type="ARBA" id="ARBA00022801"/>
    </source>
</evidence>
<evidence type="ECO:0000313" key="11">
    <source>
        <dbReference type="Proteomes" id="UP000463975"/>
    </source>
</evidence>
<feature type="binding site" evidence="9">
    <location>
        <position position="219"/>
    </location>
    <ligand>
        <name>substrate</name>
    </ligand>
</feature>
<evidence type="ECO:0000256" key="1">
    <source>
        <dbReference type="ARBA" id="ARBA00001273"/>
    </source>
</evidence>
<dbReference type="InterPro" id="IPR004464">
    <property type="entry name" value="FBPase_class-2/SBPase"/>
</dbReference>
<evidence type="ECO:0000256" key="2">
    <source>
        <dbReference type="ARBA" id="ARBA00008989"/>
    </source>
</evidence>
<dbReference type="Pfam" id="PF03320">
    <property type="entry name" value="FBPase_glpX"/>
    <property type="match status" value="1"/>
</dbReference>
<organism evidence="10 11">
    <name type="scientific">Aristophania vespae</name>
    <dbReference type="NCBI Taxonomy" id="2697033"/>
    <lineage>
        <taxon>Bacteria</taxon>
        <taxon>Pseudomonadati</taxon>
        <taxon>Pseudomonadota</taxon>
        <taxon>Alphaproteobacteria</taxon>
        <taxon>Acetobacterales</taxon>
        <taxon>Acetobacteraceae</taxon>
        <taxon>Aristophania</taxon>
    </lineage>
</organism>
<dbReference type="AlphaFoldDB" id="A0A6P1NBS1"/>
<dbReference type="GO" id="GO:0006071">
    <property type="term" value="P:glycerol metabolic process"/>
    <property type="evidence" value="ECO:0007669"/>
    <property type="project" value="InterPro"/>
</dbReference>
<dbReference type="Gene3D" id="3.30.540.10">
    <property type="entry name" value="Fructose-1,6-Bisphosphatase, subunit A, domain 1"/>
    <property type="match status" value="1"/>
</dbReference>
<evidence type="ECO:0000313" key="10">
    <source>
        <dbReference type="EMBL" id="QHI96125.1"/>
    </source>
</evidence>
<evidence type="ECO:0000256" key="8">
    <source>
        <dbReference type="PIRSR" id="PIRSR004532-1"/>
    </source>
</evidence>
<evidence type="ECO:0000256" key="6">
    <source>
        <dbReference type="ARBA" id="ARBA00023277"/>
    </source>
</evidence>
<keyword evidence="11" id="KW-1185">Reference proteome</keyword>
<keyword evidence="5 8" id="KW-0464">Manganese</keyword>
<feature type="binding site" evidence="8">
    <location>
        <position position="222"/>
    </location>
    <ligand>
        <name>Mn(2+)</name>
        <dbReference type="ChEBI" id="CHEBI:29035"/>
        <label>2</label>
    </ligand>
</feature>
<feature type="binding site" evidence="9">
    <location>
        <position position="127"/>
    </location>
    <ligand>
        <name>substrate</name>
    </ligand>
</feature>
<dbReference type="NCBIfam" id="TIGR00330">
    <property type="entry name" value="glpX"/>
    <property type="match status" value="1"/>
</dbReference>
<protein>
    <recommendedName>
        <fullName evidence="7">Fructose-1,6-bisphosphatase</fullName>
    </recommendedName>
</protein>
<dbReference type="GO" id="GO:0005829">
    <property type="term" value="C:cytosol"/>
    <property type="evidence" value="ECO:0007669"/>
    <property type="project" value="TreeGrafter"/>
</dbReference>
<feature type="binding site" evidence="9">
    <location>
        <begin position="173"/>
        <end position="175"/>
    </location>
    <ligand>
        <name>substrate</name>
    </ligand>
</feature>
<dbReference type="KEGG" id="bomb:GT348_07665"/>
<keyword evidence="4 10" id="KW-0378">Hydrolase</keyword>
<keyword evidence="3 8" id="KW-0479">Metal-binding</keyword>
<dbReference type="Proteomes" id="UP000463975">
    <property type="component" value="Chromosome"/>
</dbReference>
<dbReference type="GO" id="GO:0042132">
    <property type="term" value="F:fructose 1,6-bisphosphate 1-phosphatase activity"/>
    <property type="evidence" value="ECO:0007669"/>
    <property type="project" value="UniProtKB-EC"/>
</dbReference>
<dbReference type="FunFam" id="3.40.190.90:FF:000001">
    <property type="entry name" value="Fructose-1,6-bisphosphatase"/>
    <property type="match status" value="1"/>
</dbReference>
<comment type="cofactor">
    <cofactor evidence="8">
        <name>Mn(2+)</name>
        <dbReference type="ChEBI" id="CHEBI:29035"/>
    </cofactor>
</comment>
<accession>A0A6P1NBS1</accession>
<dbReference type="Gene3D" id="3.40.190.90">
    <property type="match status" value="1"/>
</dbReference>
<comment type="catalytic activity">
    <reaction evidence="1">
        <text>beta-D-fructose 1,6-bisphosphate + H2O = beta-D-fructose 6-phosphate + phosphate</text>
        <dbReference type="Rhea" id="RHEA:11064"/>
        <dbReference type="ChEBI" id="CHEBI:15377"/>
        <dbReference type="ChEBI" id="CHEBI:32966"/>
        <dbReference type="ChEBI" id="CHEBI:43474"/>
        <dbReference type="ChEBI" id="CHEBI:57634"/>
        <dbReference type="EC" id="3.1.3.11"/>
    </reaction>
</comment>
<feature type="binding site" evidence="8">
    <location>
        <position position="42"/>
    </location>
    <ligand>
        <name>Mn(2+)</name>
        <dbReference type="ChEBI" id="CHEBI:29035"/>
        <label>1</label>
    </ligand>
</feature>
<feature type="binding site" evidence="8">
    <location>
        <position position="96"/>
    </location>
    <ligand>
        <name>Mn(2+)</name>
        <dbReference type="ChEBI" id="CHEBI:29035"/>
        <label>2</label>
    </ligand>
</feature>
<evidence type="ECO:0000256" key="7">
    <source>
        <dbReference type="PIRNR" id="PIRNR004532"/>
    </source>
</evidence>
<proteinExistence type="inferred from homology"/>
<dbReference type="PANTHER" id="PTHR30447:SF0">
    <property type="entry name" value="FRUCTOSE-1,6-BISPHOSPHATASE 1 CLASS 2-RELATED"/>
    <property type="match status" value="1"/>
</dbReference>
<gene>
    <name evidence="10" type="primary">glpX</name>
    <name evidence="10" type="ORF">GT348_07665</name>
</gene>
<feature type="binding site" evidence="8">
    <location>
        <position position="93"/>
    </location>
    <ligand>
        <name>Mn(2+)</name>
        <dbReference type="ChEBI" id="CHEBI:29035"/>
        <label>2</label>
    </ligand>
</feature>
<dbReference type="SUPFAM" id="SSF56655">
    <property type="entry name" value="Carbohydrate phosphatase"/>
    <property type="match status" value="1"/>
</dbReference>